<proteinExistence type="predicted"/>
<evidence type="ECO:0000256" key="2">
    <source>
        <dbReference type="ARBA" id="ARBA00005005"/>
    </source>
</evidence>
<keyword evidence="4" id="KW-0560">Oxidoreductase</keyword>
<gene>
    <name evidence="11" type="ORF">LCGC14_1213020</name>
</gene>
<evidence type="ECO:0000256" key="6">
    <source>
        <dbReference type="ARBA" id="ARBA00023098"/>
    </source>
</evidence>
<reference evidence="11" key="1">
    <citation type="journal article" date="2015" name="Nature">
        <title>Complex archaea that bridge the gap between prokaryotes and eukaryotes.</title>
        <authorList>
            <person name="Spang A."/>
            <person name="Saw J.H."/>
            <person name="Jorgensen S.L."/>
            <person name="Zaremba-Niedzwiedzka K."/>
            <person name="Martijn J."/>
            <person name="Lind A.E."/>
            <person name="van Eijk R."/>
            <person name="Schleper C."/>
            <person name="Guy L."/>
            <person name="Ettema T.J."/>
        </authorList>
    </citation>
    <scope>NUCLEOTIDE SEQUENCE</scope>
</reference>
<dbReference type="EMBL" id="LAZR01006327">
    <property type="protein sequence ID" value="KKM92983.1"/>
    <property type="molecule type" value="Genomic_DNA"/>
</dbReference>
<dbReference type="InterPro" id="IPR008927">
    <property type="entry name" value="6-PGluconate_DH-like_C_sf"/>
</dbReference>
<comment type="subcellular location">
    <subcellularLocation>
        <location evidence="1">Mitochondrion matrix</location>
    </subcellularLocation>
</comment>
<dbReference type="SUPFAM" id="SSF51735">
    <property type="entry name" value="NAD(P)-binding Rossmann-fold domains"/>
    <property type="match status" value="1"/>
</dbReference>
<dbReference type="InterPro" id="IPR006108">
    <property type="entry name" value="3HC_DH_C"/>
</dbReference>
<dbReference type="Gene3D" id="1.10.1040.10">
    <property type="entry name" value="N-(1-d-carboxylethyl)-l-norvaline Dehydrogenase, domain 2"/>
    <property type="match status" value="1"/>
</dbReference>
<evidence type="ECO:0008006" key="12">
    <source>
        <dbReference type="Google" id="ProtNLM"/>
    </source>
</evidence>
<dbReference type="Pfam" id="PF02737">
    <property type="entry name" value="3HCDH_N"/>
    <property type="match status" value="1"/>
</dbReference>
<dbReference type="Gene3D" id="3.40.50.720">
    <property type="entry name" value="NAD(P)-binding Rossmann-like Domain"/>
    <property type="match status" value="1"/>
</dbReference>
<feature type="domain" description="3-hydroxyacyl-CoA dehydrogenase NAD binding" evidence="10">
    <location>
        <begin position="9"/>
        <end position="193"/>
    </location>
</feature>
<dbReference type="PIRSF" id="PIRSF000105">
    <property type="entry name" value="HCDH"/>
    <property type="match status" value="1"/>
</dbReference>
<keyword evidence="5" id="KW-0520">NAD</keyword>
<evidence type="ECO:0000256" key="5">
    <source>
        <dbReference type="ARBA" id="ARBA00023027"/>
    </source>
</evidence>
<dbReference type="AlphaFoldDB" id="A0A0F9LHP5"/>
<comment type="caution">
    <text evidence="11">The sequence shown here is derived from an EMBL/GenBank/DDBJ whole genome shotgun (WGS) entry which is preliminary data.</text>
</comment>
<dbReference type="GO" id="GO:0003857">
    <property type="term" value="F:(3S)-3-hydroxyacyl-CoA dehydrogenase (NAD+) activity"/>
    <property type="evidence" value="ECO:0007669"/>
    <property type="project" value="UniProtKB-EC"/>
</dbReference>
<evidence type="ECO:0000256" key="1">
    <source>
        <dbReference type="ARBA" id="ARBA00004305"/>
    </source>
</evidence>
<dbReference type="InterPro" id="IPR036291">
    <property type="entry name" value="NAD(P)-bd_dom_sf"/>
</dbReference>
<dbReference type="InterPro" id="IPR052242">
    <property type="entry name" value="Mito_3-hydroxyacyl-CoA_DH"/>
</dbReference>
<evidence type="ECO:0000256" key="4">
    <source>
        <dbReference type="ARBA" id="ARBA00023002"/>
    </source>
</evidence>
<sequence length="307" mass="33652">MNTKTKIRKIGVIGFGVMGSGIAQAAAMSGFETIVRDVHIDFIEIGMQKIKNSLKRLVQNYARTGGKKGISKETEASTLANLKTTLYLKELIETDIIIEAIVERQDEKAKLFDTLSKLGYSGLLVSNTSSISITKLGASFKYPERFMGMHFMNPVPLQKGVELIRGLSTSDDTYTAVSRLAKDMGKTVINAKDKAGFGINRMFIPFLNEAIKVVEEEILSPEDADKATICLGHKMGPIATADYIGLDTVLFICNILEEGLGSAYKAAPLLKRMVDAGYLGVKTGKGFYVYEEGKSITVNPDIRRFIK</sequence>
<keyword evidence="6" id="KW-0443">Lipid metabolism</keyword>
<evidence type="ECO:0000256" key="7">
    <source>
        <dbReference type="ARBA" id="ARBA00023128"/>
    </source>
</evidence>
<evidence type="ECO:0000259" key="10">
    <source>
        <dbReference type="Pfam" id="PF02737"/>
    </source>
</evidence>
<accession>A0A0F9LHP5</accession>
<dbReference type="InterPro" id="IPR006176">
    <property type="entry name" value="3-OHacyl-CoA_DH_NAD-bd"/>
</dbReference>
<keyword evidence="3" id="KW-0276">Fatty acid metabolism</keyword>
<evidence type="ECO:0000313" key="11">
    <source>
        <dbReference type="EMBL" id="KKM92983.1"/>
    </source>
</evidence>
<evidence type="ECO:0000259" key="9">
    <source>
        <dbReference type="Pfam" id="PF00725"/>
    </source>
</evidence>
<dbReference type="InterPro" id="IPR013328">
    <property type="entry name" value="6PGD_dom2"/>
</dbReference>
<evidence type="ECO:0000256" key="8">
    <source>
        <dbReference type="ARBA" id="ARBA00049556"/>
    </source>
</evidence>
<comment type="catalytic activity">
    <reaction evidence="8">
        <text>a (3S)-3-hydroxyacyl-CoA + NAD(+) = a 3-oxoacyl-CoA + NADH + H(+)</text>
        <dbReference type="Rhea" id="RHEA:22432"/>
        <dbReference type="ChEBI" id="CHEBI:15378"/>
        <dbReference type="ChEBI" id="CHEBI:57318"/>
        <dbReference type="ChEBI" id="CHEBI:57540"/>
        <dbReference type="ChEBI" id="CHEBI:57945"/>
        <dbReference type="ChEBI" id="CHEBI:90726"/>
        <dbReference type="EC" id="1.1.1.35"/>
    </reaction>
</comment>
<protein>
    <recommendedName>
        <fullName evidence="12">3-hydroxyacyl-CoA dehydrogenase NAD binding domain-containing protein</fullName>
    </recommendedName>
</protein>
<organism evidence="11">
    <name type="scientific">marine sediment metagenome</name>
    <dbReference type="NCBI Taxonomy" id="412755"/>
    <lineage>
        <taxon>unclassified sequences</taxon>
        <taxon>metagenomes</taxon>
        <taxon>ecological metagenomes</taxon>
    </lineage>
</organism>
<dbReference type="GO" id="GO:0070403">
    <property type="term" value="F:NAD+ binding"/>
    <property type="evidence" value="ECO:0007669"/>
    <property type="project" value="InterPro"/>
</dbReference>
<dbReference type="InterPro" id="IPR022694">
    <property type="entry name" value="3-OHacyl-CoA_DH"/>
</dbReference>
<dbReference type="GO" id="GO:0006635">
    <property type="term" value="P:fatty acid beta-oxidation"/>
    <property type="evidence" value="ECO:0007669"/>
    <property type="project" value="TreeGrafter"/>
</dbReference>
<dbReference type="PANTHER" id="PTHR43561">
    <property type="match status" value="1"/>
</dbReference>
<keyword evidence="7" id="KW-0496">Mitochondrion</keyword>
<name>A0A0F9LHP5_9ZZZZ</name>
<feature type="domain" description="3-hydroxyacyl-CoA dehydrogenase C-terminal" evidence="9">
    <location>
        <begin position="196"/>
        <end position="290"/>
    </location>
</feature>
<evidence type="ECO:0000256" key="3">
    <source>
        <dbReference type="ARBA" id="ARBA00022832"/>
    </source>
</evidence>
<dbReference type="GO" id="GO:0005759">
    <property type="term" value="C:mitochondrial matrix"/>
    <property type="evidence" value="ECO:0007669"/>
    <property type="project" value="UniProtKB-SubCell"/>
</dbReference>
<dbReference type="Pfam" id="PF00725">
    <property type="entry name" value="3HCDH"/>
    <property type="match status" value="1"/>
</dbReference>
<dbReference type="SUPFAM" id="SSF48179">
    <property type="entry name" value="6-phosphogluconate dehydrogenase C-terminal domain-like"/>
    <property type="match status" value="1"/>
</dbReference>
<comment type="pathway">
    <text evidence="2">Lipid metabolism; fatty acid beta-oxidation.</text>
</comment>
<dbReference type="PANTHER" id="PTHR43561:SF3">
    <property type="entry name" value="HYDROXYACYL-COENZYME A DEHYDROGENASE, MITOCHONDRIAL"/>
    <property type="match status" value="1"/>
</dbReference>